<proteinExistence type="predicted"/>
<feature type="transmembrane region" description="Helical" evidence="1">
    <location>
        <begin position="79"/>
        <end position="98"/>
    </location>
</feature>
<protein>
    <submittedName>
        <fullName evidence="2">Uncharacterized protein</fullName>
    </submittedName>
</protein>
<evidence type="ECO:0000313" key="3">
    <source>
        <dbReference type="Proteomes" id="UP001549167"/>
    </source>
</evidence>
<keyword evidence="3" id="KW-1185">Reference proteome</keyword>
<evidence type="ECO:0000256" key="1">
    <source>
        <dbReference type="SAM" id="Phobius"/>
    </source>
</evidence>
<gene>
    <name evidence="2" type="ORF">ABID56_001550</name>
</gene>
<comment type="caution">
    <text evidence="2">The sequence shown here is derived from an EMBL/GenBank/DDBJ whole genome shotgun (WGS) entry which is preliminary data.</text>
</comment>
<dbReference type="EMBL" id="JBEPMX010000007">
    <property type="protein sequence ID" value="MET3683455.1"/>
    <property type="molecule type" value="Genomic_DNA"/>
</dbReference>
<dbReference type="Proteomes" id="UP001549167">
    <property type="component" value="Unassembled WGS sequence"/>
</dbReference>
<sequence>MMKFLLKMFLLIGVLYLISFGVDTLLNFGFVNSVFVIGFLACFFTYGGRASSLGDGAASVASMGQHVPKSKVNQYVSSLSPYFVGSVLTFLSAFGLLFV</sequence>
<dbReference type="RefSeq" id="WP_354220032.1">
    <property type="nucleotide sequence ID" value="NZ_JBEPMX010000007.1"/>
</dbReference>
<keyword evidence="1" id="KW-0472">Membrane</keyword>
<feature type="transmembrane region" description="Helical" evidence="1">
    <location>
        <begin position="29"/>
        <end position="46"/>
    </location>
</feature>
<reference evidence="2 3" key="1">
    <citation type="submission" date="2024-06" db="EMBL/GenBank/DDBJ databases">
        <title>Genomic Encyclopedia of Type Strains, Phase IV (KMG-IV): sequencing the most valuable type-strain genomes for metagenomic binning, comparative biology and taxonomic classification.</title>
        <authorList>
            <person name="Goeker M."/>
        </authorList>
    </citation>
    <scope>NUCLEOTIDE SEQUENCE [LARGE SCALE GENOMIC DNA]</scope>
    <source>
        <strain evidence="2 3">DSM 23520</strain>
    </source>
</reference>
<name>A0ABV2KY31_9BACI</name>
<keyword evidence="1" id="KW-1133">Transmembrane helix</keyword>
<keyword evidence="1" id="KW-0812">Transmembrane</keyword>
<organism evidence="2 3">
    <name type="scientific">Alkalibacillus flavidus</name>
    <dbReference type="NCBI Taxonomy" id="546021"/>
    <lineage>
        <taxon>Bacteria</taxon>
        <taxon>Bacillati</taxon>
        <taxon>Bacillota</taxon>
        <taxon>Bacilli</taxon>
        <taxon>Bacillales</taxon>
        <taxon>Bacillaceae</taxon>
        <taxon>Alkalibacillus</taxon>
    </lineage>
</organism>
<evidence type="ECO:0000313" key="2">
    <source>
        <dbReference type="EMBL" id="MET3683455.1"/>
    </source>
</evidence>
<accession>A0ABV2KY31</accession>